<dbReference type="PANTHER" id="PTHR43547">
    <property type="entry name" value="TWO-COMPONENT HISTIDINE KINASE"/>
    <property type="match status" value="1"/>
</dbReference>
<gene>
    <name evidence="5" type="ordered locus">Cwoe_2304</name>
</gene>
<dbReference type="SMART" id="SM00065">
    <property type="entry name" value="GAF"/>
    <property type="match status" value="1"/>
</dbReference>
<dbReference type="STRING" id="469383.Cwoe_2304"/>
<evidence type="ECO:0000259" key="4">
    <source>
        <dbReference type="PROSITE" id="PS50109"/>
    </source>
</evidence>
<dbReference type="OrthoDB" id="9792686at2"/>
<dbReference type="SUPFAM" id="SSF55890">
    <property type="entry name" value="Sporulation response regulatory protein Spo0B"/>
    <property type="match status" value="1"/>
</dbReference>
<dbReference type="Proteomes" id="UP000008229">
    <property type="component" value="Chromosome"/>
</dbReference>
<dbReference type="InterPro" id="IPR003018">
    <property type="entry name" value="GAF"/>
</dbReference>
<dbReference type="RefSeq" id="WP_012933780.1">
    <property type="nucleotide sequence ID" value="NC_013739.1"/>
</dbReference>
<dbReference type="Pfam" id="PF02518">
    <property type="entry name" value="HATPase_c"/>
    <property type="match status" value="1"/>
</dbReference>
<dbReference type="InterPro" id="IPR016120">
    <property type="entry name" value="Sig_transdc_His_kin_SpoOB"/>
</dbReference>
<accession>D3F6G2</accession>
<keyword evidence="1" id="KW-0597">Phosphoprotein</keyword>
<dbReference type="EMBL" id="CP001854">
    <property type="protein sequence ID" value="ADB50729.1"/>
    <property type="molecule type" value="Genomic_DNA"/>
</dbReference>
<dbReference type="PANTHER" id="PTHR43547:SF10">
    <property type="entry name" value="SENSOR HISTIDINE KINASE DCUS"/>
    <property type="match status" value="1"/>
</dbReference>
<dbReference type="SMART" id="SM00387">
    <property type="entry name" value="HATPase_c"/>
    <property type="match status" value="1"/>
</dbReference>
<dbReference type="KEGG" id="cwo:Cwoe_2304"/>
<evidence type="ECO:0000256" key="2">
    <source>
        <dbReference type="ARBA" id="ARBA00022679"/>
    </source>
</evidence>
<dbReference type="InterPro" id="IPR005467">
    <property type="entry name" value="His_kinase_dom"/>
</dbReference>
<dbReference type="eggNOG" id="COG2203">
    <property type="taxonomic scope" value="Bacteria"/>
</dbReference>
<keyword evidence="2" id="KW-0808">Transferase</keyword>
<name>D3F6G2_CONWI</name>
<keyword evidence="6" id="KW-1185">Reference proteome</keyword>
<proteinExistence type="predicted"/>
<keyword evidence="3 5" id="KW-0418">Kinase</keyword>
<dbReference type="SUPFAM" id="SSF55874">
    <property type="entry name" value="ATPase domain of HSP90 chaperone/DNA topoisomerase II/histidine kinase"/>
    <property type="match status" value="1"/>
</dbReference>
<dbReference type="eggNOG" id="COG3290">
    <property type="taxonomic scope" value="Bacteria"/>
</dbReference>
<dbReference type="InterPro" id="IPR003594">
    <property type="entry name" value="HATPase_dom"/>
</dbReference>
<reference evidence="6" key="2">
    <citation type="submission" date="2010-01" db="EMBL/GenBank/DDBJ databases">
        <title>The complete genome of Conexibacter woesei DSM 14684.</title>
        <authorList>
            <consortium name="US DOE Joint Genome Institute (JGI-PGF)"/>
            <person name="Lucas S."/>
            <person name="Copeland A."/>
            <person name="Lapidus A."/>
            <person name="Glavina del Rio T."/>
            <person name="Dalin E."/>
            <person name="Tice H."/>
            <person name="Bruce D."/>
            <person name="Goodwin L."/>
            <person name="Pitluck S."/>
            <person name="Kyrpides N."/>
            <person name="Mavromatis K."/>
            <person name="Ivanova N."/>
            <person name="Mikhailova N."/>
            <person name="Chertkov O."/>
            <person name="Brettin T."/>
            <person name="Detter J.C."/>
            <person name="Han C."/>
            <person name="Larimer F."/>
            <person name="Land M."/>
            <person name="Hauser L."/>
            <person name="Markowitz V."/>
            <person name="Cheng J.-F."/>
            <person name="Hugenholtz P."/>
            <person name="Woyke T."/>
            <person name="Wu D."/>
            <person name="Pukall R."/>
            <person name="Steenblock K."/>
            <person name="Schneider S."/>
            <person name="Klenk H.-P."/>
            <person name="Eisen J.A."/>
        </authorList>
    </citation>
    <scope>NUCLEOTIDE SEQUENCE [LARGE SCALE GENOMIC DNA]</scope>
    <source>
        <strain evidence="6">DSM 14684 / CIP 108061 / JCM 11494 / NBRC 100937 / ID131577</strain>
    </source>
</reference>
<dbReference type="HOGENOM" id="CLU_684597_0_0_11"/>
<dbReference type="PROSITE" id="PS50109">
    <property type="entry name" value="HIS_KIN"/>
    <property type="match status" value="1"/>
</dbReference>
<evidence type="ECO:0000256" key="1">
    <source>
        <dbReference type="ARBA" id="ARBA00022553"/>
    </source>
</evidence>
<dbReference type="AlphaFoldDB" id="D3F6G2"/>
<dbReference type="SUPFAM" id="SSF55781">
    <property type="entry name" value="GAF domain-like"/>
    <property type="match status" value="1"/>
</dbReference>
<protein>
    <submittedName>
        <fullName evidence="5">Signal transduction histidine kinase regulating citrate/malate metabolism</fullName>
    </submittedName>
</protein>
<dbReference type="GO" id="GO:0000155">
    <property type="term" value="F:phosphorelay sensor kinase activity"/>
    <property type="evidence" value="ECO:0007669"/>
    <property type="project" value="InterPro"/>
</dbReference>
<feature type="domain" description="Histidine kinase" evidence="4">
    <location>
        <begin position="300"/>
        <end position="402"/>
    </location>
</feature>
<organism evidence="5 6">
    <name type="scientific">Conexibacter woesei (strain DSM 14684 / CCUG 47730 / CIP 108061 / JCM 11494 / NBRC 100937 / ID131577)</name>
    <dbReference type="NCBI Taxonomy" id="469383"/>
    <lineage>
        <taxon>Bacteria</taxon>
        <taxon>Bacillati</taxon>
        <taxon>Actinomycetota</taxon>
        <taxon>Thermoleophilia</taxon>
        <taxon>Solirubrobacterales</taxon>
        <taxon>Conexibacteraceae</taxon>
        <taxon>Conexibacter</taxon>
    </lineage>
</organism>
<evidence type="ECO:0000313" key="6">
    <source>
        <dbReference type="Proteomes" id="UP000008229"/>
    </source>
</evidence>
<dbReference type="InterPro" id="IPR029016">
    <property type="entry name" value="GAF-like_dom_sf"/>
</dbReference>
<dbReference type="InterPro" id="IPR036890">
    <property type="entry name" value="HATPase_C_sf"/>
</dbReference>
<dbReference type="Pfam" id="PF01590">
    <property type="entry name" value="GAF"/>
    <property type="match status" value="1"/>
</dbReference>
<dbReference type="Gene3D" id="3.30.450.40">
    <property type="match status" value="1"/>
</dbReference>
<reference evidence="5 6" key="1">
    <citation type="journal article" date="2010" name="Stand. Genomic Sci.">
        <title>Complete genome sequence of Conexibacter woesei type strain (ID131577).</title>
        <authorList>
            <person name="Pukall R."/>
            <person name="Lapidus A."/>
            <person name="Glavina Del Rio T."/>
            <person name="Copeland A."/>
            <person name="Tice H."/>
            <person name="Cheng J.-F."/>
            <person name="Lucas S."/>
            <person name="Chen F."/>
            <person name="Nolan M."/>
            <person name="Bruce D."/>
            <person name="Goodwin L."/>
            <person name="Pitluck S."/>
            <person name="Mavromatis K."/>
            <person name="Ivanova N."/>
            <person name="Ovchinnikova G."/>
            <person name="Pati A."/>
            <person name="Chen A."/>
            <person name="Palaniappan K."/>
            <person name="Land M."/>
            <person name="Hauser L."/>
            <person name="Chang Y.-J."/>
            <person name="Jeffries C.D."/>
            <person name="Chain P."/>
            <person name="Meincke L."/>
            <person name="Sims D."/>
            <person name="Brettin T."/>
            <person name="Detter J.C."/>
            <person name="Rohde M."/>
            <person name="Goeker M."/>
            <person name="Bristow J."/>
            <person name="Eisen J.A."/>
            <person name="Markowitz V."/>
            <person name="Kyrpides N.C."/>
            <person name="Klenk H.-P."/>
            <person name="Hugenholtz P."/>
        </authorList>
    </citation>
    <scope>NUCLEOTIDE SEQUENCE [LARGE SCALE GENOMIC DNA]</scope>
    <source>
        <strain evidence="6">DSM 14684 / CIP 108061 / JCM 11494 / NBRC 100937 / ID131577</strain>
    </source>
</reference>
<dbReference type="Gene3D" id="3.30.565.10">
    <property type="entry name" value="Histidine kinase-like ATPase, C-terminal domain"/>
    <property type="match status" value="1"/>
</dbReference>
<dbReference type="Gene3D" id="1.10.287.130">
    <property type="match status" value="1"/>
</dbReference>
<sequence length="402" mass="43383">MDPAADGAEGRDGAVPPDDARMRALITVSRTITEMRSLGSALNRICEEAAGVAAAQSASVLLTTSKSPDDTGFYFRTGGRFGLSRAYRTVIDRPTGEAFTHKGASTHALETGRPILVEDTETDRIYRPWRELARSEDYRSAAVLPLRRGETPVGTLELYRRQPGTWAPETLQFLVLFAEQALVAIQTAKLIVRQQRQLKALERLVGGLRAQSHEHANTLHTIAGLLALDEYDALAEYVTRLGADSKSNTALAGRIRVPALAGLILTRCHVQGQQADVVLSPDSGLAALPARLDETDAVTIVGNLVQNAAEAVADKPPGERTVELTVREEPDPHRLVISVRDWGSGIRPADLDRVVQRGWSSKRGHHGIGLALVAEAVAEAGGTLVFEPRVPGLTVRVEIPYA</sequence>
<evidence type="ECO:0000313" key="5">
    <source>
        <dbReference type="EMBL" id="ADB50729.1"/>
    </source>
</evidence>
<evidence type="ECO:0000256" key="3">
    <source>
        <dbReference type="ARBA" id="ARBA00022777"/>
    </source>
</evidence>